<reference evidence="4" key="3">
    <citation type="submission" date="2023-05" db="EMBL/GenBank/DDBJ databases">
        <title>Cataloging the Phylogenetic Diversity of Human Bladder Bacteria.</title>
        <authorList>
            <person name="Du J."/>
        </authorList>
    </citation>
    <scope>NUCLEOTIDE SEQUENCE</scope>
    <source>
        <strain evidence="4">UMB8703</strain>
    </source>
</reference>
<dbReference type="AlphaFoldDB" id="A0A076ZC95"/>
<evidence type="ECO:0000313" key="4">
    <source>
        <dbReference type="EMBL" id="MDK6899256.1"/>
    </source>
</evidence>
<keyword evidence="2 4" id="KW-0808">Transferase</keyword>
<accession>A0A076ZC95</accession>
<dbReference type="PANTHER" id="PTHR43619:SF2">
    <property type="entry name" value="S-ADENOSYL-L-METHIONINE-DEPENDENT METHYLTRANSFERASES SUPERFAMILY PROTEIN"/>
    <property type="match status" value="1"/>
</dbReference>
<evidence type="ECO:0000256" key="1">
    <source>
        <dbReference type="ARBA" id="ARBA00022603"/>
    </source>
</evidence>
<dbReference type="RefSeq" id="WP_000705140.1">
    <property type="nucleotide sequence ID" value="NZ_AP018935.1"/>
</dbReference>
<reference evidence="5 7" key="2">
    <citation type="submission" date="2018-12" db="EMBL/GenBank/DDBJ databases">
        <authorList>
            <consortium name="Pathogen Informatics"/>
        </authorList>
    </citation>
    <scope>NUCLEOTIDE SEQUENCE [LARGE SCALE GENOMIC DNA]</scope>
    <source>
        <strain evidence="5 7">NCTC8184</strain>
    </source>
</reference>
<dbReference type="InterPro" id="IPR007213">
    <property type="entry name" value="Ppm1/Ppm2/Tcmp"/>
</dbReference>
<sequence>MKITLHGVAETLLITLYIRAKDAMAKHPILNDQKSLAIVEQIEYDFDKFDNSEASFYATLARIRVMDREIKKFIRENPNSQILSIGCGLDTRFERVDNGQIRWYNLDLPEVMEIRKLFFEEHERVTNIAKSALDETWTREVNPQNAPFLIVSEGVLMFLKEDDVETFLHILTNSFSQFMAQFDLCHKEMINKGKQHDTVKYMDTEFQFGITDGHEIVDLDPKLKQINLINFTDEMSKFELGTLRSLLPTIRKFNNCLGVYEYKASEKK</sequence>
<dbReference type="PIRSF" id="PIRSF028177">
    <property type="entry name" value="Polyketide_synth_Omtfrase_TcmP"/>
    <property type="match status" value="1"/>
</dbReference>
<dbReference type="Proteomes" id="UP000268870">
    <property type="component" value="Chromosome"/>
</dbReference>
<dbReference type="GO" id="GO:0032259">
    <property type="term" value="P:methylation"/>
    <property type="evidence" value="ECO:0007669"/>
    <property type="project" value="UniProtKB-KW"/>
</dbReference>
<dbReference type="InterPro" id="IPR016874">
    <property type="entry name" value="TcmP-like"/>
</dbReference>
<protein>
    <submittedName>
        <fullName evidence="3 4">Methyltransferase</fullName>
        <ecNumber evidence="4">2.1.1.-</ecNumber>
    </submittedName>
    <submittedName>
        <fullName evidence="5">Tetracenomycin polyketide synthesis O-methyltransferase tcmP</fullName>
    </submittedName>
</protein>
<organism evidence="4 8">
    <name type="scientific">Streptococcus agalactiae</name>
    <dbReference type="NCBI Taxonomy" id="1311"/>
    <lineage>
        <taxon>Bacteria</taxon>
        <taxon>Bacillati</taxon>
        <taxon>Bacillota</taxon>
        <taxon>Bacilli</taxon>
        <taxon>Lactobacillales</taxon>
        <taxon>Streptococcaceae</taxon>
        <taxon>Streptococcus</taxon>
    </lineage>
</organism>
<dbReference type="SUPFAM" id="SSF53335">
    <property type="entry name" value="S-adenosyl-L-methionine-dependent methyltransferases"/>
    <property type="match status" value="1"/>
</dbReference>
<dbReference type="OMA" id="AYMLDRW"/>
<keyword evidence="1 4" id="KW-0489">Methyltransferase</keyword>
<reference evidence="3 6" key="1">
    <citation type="journal article" date="2015" name="PLoS ONE">
        <title>Genomic analysis reveals the molecular basis for capsule loss in the group B streptococcus population.</title>
        <authorList>
            <consortium name="DEVANI Consortium"/>
            <person name="Rosini R."/>
            <person name="Campisi E."/>
            <person name="De Chiara M."/>
            <person name="Tettelin H."/>
            <person name="Rinaudo D."/>
            <person name="Toniolo C."/>
            <person name="Metruccio M."/>
            <person name="Guidotti S."/>
            <person name="Sorensen U.B."/>
            <person name="Kilian M."/>
            <person name="Ramirez M."/>
            <person name="Janulczyk R."/>
            <person name="Donati C."/>
            <person name="Grandi G."/>
            <person name="Margarit I."/>
        </authorList>
    </citation>
    <scope>NUCLEOTIDE SEQUENCE [LARGE SCALE GENOMIC DNA]</scope>
    <source>
        <strain evidence="3 6">ES-PW-063</strain>
    </source>
</reference>
<dbReference type="EMBL" id="LCVB01000030">
    <property type="protein sequence ID" value="KLJ28899.1"/>
    <property type="molecule type" value="Genomic_DNA"/>
</dbReference>
<gene>
    <name evidence="5" type="ORF">NCTC8184_00079</name>
    <name evidence="4" type="ORF">QP229_04510</name>
    <name evidence="3" type="ORF">WA45_07025</name>
</gene>
<proteinExistence type="predicted"/>
<dbReference type="GO" id="GO:0008168">
    <property type="term" value="F:methyltransferase activity"/>
    <property type="evidence" value="ECO:0007669"/>
    <property type="project" value="UniProtKB-KW"/>
</dbReference>
<evidence type="ECO:0000313" key="6">
    <source>
        <dbReference type="Proteomes" id="UP000035174"/>
    </source>
</evidence>
<dbReference type="PANTHER" id="PTHR43619">
    <property type="entry name" value="S-ADENOSYL-L-METHIONINE-DEPENDENT METHYLTRANSFERASE YKTD-RELATED"/>
    <property type="match status" value="1"/>
</dbReference>
<dbReference type="EMBL" id="JASOIH010000002">
    <property type="protein sequence ID" value="MDK6899256.1"/>
    <property type="molecule type" value="Genomic_DNA"/>
</dbReference>
<evidence type="ECO:0000313" key="3">
    <source>
        <dbReference type="EMBL" id="KLJ28899.1"/>
    </source>
</evidence>
<dbReference type="InterPro" id="IPR029063">
    <property type="entry name" value="SAM-dependent_MTases_sf"/>
</dbReference>
<dbReference type="KEGG" id="sagg:EN73_07405"/>
<dbReference type="Gene3D" id="3.40.50.150">
    <property type="entry name" value="Vaccinia Virus protein VP39"/>
    <property type="match status" value="1"/>
</dbReference>
<dbReference type="EC" id="2.1.1.-" evidence="4"/>
<evidence type="ECO:0000313" key="7">
    <source>
        <dbReference type="Proteomes" id="UP000268870"/>
    </source>
</evidence>
<name>A0A076ZC95_STRAG</name>
<dbReference type="Proteomes" id="UP000035174">
    <property type="component" value="Unassembled WGS sequence"/>
</dbReference>
<evidence type="ECO:0000313" key="5">
    <source>
        <dbReference type="EMBL" id="VED64111.1"/>
    </source>
</evidence>
<dbReference type="Proteomes" id="UP001230629">
    <property type="component" value="Unassembled WGS sequence"/>
</dbReference>
<dbReference type="Pfam" id="PF04072">
    <property type="entry name" value="LCM"/>
    <property type="match status" value="1"/>
</dbReference>
<evidence type="ECO:0000313" key="8">
    <source>
        <dbReference type="Proteomes" id="UP001230629"/>
    </source>
</evidence>
<evidence type="ECO:0000256" key="2">
    <source>
        <dbReference type="ARBA" id="ARBA00022679"/>
    </source>
</evidence>
<dbReference type="EMBL" id="LR134265">
    <property type="protein sequence ID" value="VED64111.1"/>
    <property type="molecule type" value="Genomic_DNA"/>
</dbReference>